<dbReference type="HAMAP" id="MF_00629">
    <property type="entry name" value="Ribosomal_eL39"/>
    <property type="match status" value="1"/>
</dbReference>
<proteinExistence type="inferred from homology"/>
<dbReference type="eggNOG" id="arCOG04177">
    <property type="taxonomic scope" value="Archaea"/>
</dbReference>
<keyword evidence="6" id="KW-1185">Reference proteome</keyword>
<keyword evidence="3 4" id="KW-0687">Ribonucleoprotein</keyword>
<evidence type="ECO:0000313" key="6">
    <source>
        <dbReference type="Proteomes" id="UP000015543"/>
    </source>
</evidence>
<dbReference type="NCBIfam" id="NF002316">
    <property type="entry name" value="PRK01242.1"/>
    <property type="match status" value="1"/>
</dbReference>
<dbReference type="GO" id="GO:0003735">
    <property type="term" value="F:structural constituent of ribosome"/>
    <property type="evidence" value="ECO:0007669"/>
    <property type="project" value="InterPro"/>
</dbReference>
<dbReference type="GO" id="GO:1990904">
    <property type="term" value="C:ribonucleoprotein complex"/>
    <property type="evidence" value="ECO:0007669"/>
    <property type="project" value="UniProtKB-KW"/>
</dbReference>
<sequence>MVEMAHFKPLGKKLRLAAATRSNQQIPIWIIGKTLGKVRRKPRRNWRRSRMQL</sequence>
<dbReference type="Pfam" id="PF00832">
    <property type="entry name" value="Ribosomal_L39"/>
    <property type="match status" value="1"/>
</dbReference>
<dbReference type="EMBL" id="CP006646">
    <property type="protein sequence ID" value="AGT35038.1"/>
    <property type="molecule type" value="Genomic_DNA"/>
</dbReference>
<comment type="similarity">
    <text evidence="1 4">Belongs to the eukaryotic ribosomal protein eL39 family.</text>
</comment>
<evidence type="ECO:0000256" key="4">
    <source>
        <dbReference type="HAMAP-Rule" id="MF_00629"/>
    </source>
</evidence>
<gene>
    <name evidence="4" type="primary">rpl39e</name>
    <name evidence="5" type="ORF">N186_03335</name>
</gene>
<dbReference type="AlphaFoldDB" id="S5ZDH6"/>
<dbReference type="GO" id="GO:0005840">
    <property type="term" value="C:ribosome"/>
    <property type="evidence" value="ECO:0007669"/>
    <property type="project" value="UniProtKB-KW"/>
</dbReference>
<dbReference type="Gene3D" id="1.10.1620.10">
    <property type="entry name" value="Ribosomal protein L39e"/>
    <property type="match status" value="1"/>
</dbReference>
<dbReference type="Proteomes" id="UP000015543">
    <property type="component" value="Chromosome"/>
</dbReference>
<reference evidence="5 6" key="1">
    <citation type="journal article" date="2013" name="Genome Announc.">
        <title>Complete Genomic Sequence of 'Thermofilum adornatus' Strain 1910bT, a Hyperthermophilic Anaerobic Organotrophic Crenarchaeon.</title>
        <authorList>
            <person name="Dominova I.N."/>
            <person name="Kublanov I.V."/>
            <person name="Podosokorskaya O.A."/>
            <person name="Derbikova K.S."/>
            <person name="Patrushev M.V."/>
            <person name="Toshchakov S.V."/>
        </authorList>
    </citation>
    <scope>NUCLEOTIDE SEQUENCE [LARGE SCALE GENOMIC DNA]</scope>
    <source>
        <strain evidence="6">1910b</strain>
    </source>
</reference>
<evidence type="ECO:0000256" key="1">
    <source>
        <dbReference type="ARBA" id="ARBA00009339"/>
    </source>
</evidence>
<dbReference type="SUPFAM" id="SSF48662">
    <property type="entry name" value="Ribosomal protein L39e"/>
    <property type="match status" value="1"/>
</dbReference>
<dbReference type="HOGENOM" id="CLU_181948_4_0_2"/>
<dbReference type="GO" id="GO:0006412">
    <property type="term" value="P:translation"/>
    <property type="evidence" value="ECO:0007669"/>
    <property type="project" value="UniProtKB-UniRule"/>
</dbReference>
<protein>
    <recommendedName>
        <fullName evidence="4">Large ribosomal subunit protein eL39</fullName>
    </recommendedName>
</protein>
<accession>S5ZDH6</accession>
<dbReference type="PATRIC" id="fig|1365176.7.peg.655"/>
<evidence type="ECO:0000256" key="2">
    <source>
        <dbReference type="ARBA" id="ARBA00022980"/>
    </source>
</evidence>
<evidence type="ECO:0000313" key="5">
    <source>
        <dbReference type="EMBL" id="AGT35038.1"/>
    </source>
</evidence>
<dbReference type="InterPro" id="IPR023626">
    <property type="entry name" value="Ribosomal_eL39_dom_sf"/>
</dbReference>
<keyword evidence="2 4" id="KW-0689">Ribosomal protein</keyword>
<name>S5ZDH6_9CREN</name>
<organism evidence="5 6">
    <name type="scientific">Thermofilum adornatum</name>
    <dbReference type="NCBI Taxonomy" id="1365176"/>
    <lineage>
        <taxon>Archaea</taxon>
        <taxon>Thermoproteota</taxon>
        <taxon>Thermoprotei</taxon>
        <taxon>Thermofilales</taxon>
        <taxon>Thermofilaceae</taxon>
        <taxon>Thermofilum</taxon>
    </lineage>
</organism>
<dbReference type="InterPro" id="IPR000077">
    <property type="entry name" value="Ribosomal_eL39"/>
</dbReference>
<evidence type="ECO:0000256" key="3">
    <source>
        <dbReference type="ARBA" id="ARBA00023274"/>
    </source>
</evidence>
<dbReference type="KEGG" id="thb:N186_03335"/>